<reference evidence="3 4" key="1">
    <citation type="submission" date="2019-02" db="EMBL/GenBank/DDBJ databases">
        <title>Deep-cultivation of Planctomycetes and their phenomic and genomic characterization uncovers novel biology.</title>
        <authorList>
            <person name="Wiegand S."/>
            <person name="Jogler M."/>
            <person name="Boedeker C."/>
            <person name="Pinto D."/>
            <person name="Vollmers J."/>
            <person name="Rivas-Marin E."/>
            <person name="Kohn T."/>
            <person name="Peeters S.H."/>
            <person name="Heuer A."/>
            <person name="Rast P."/>
            <person name="Oberbeckmann S."/>
            <person name="Bunk B."/>
            <person name="Jeske O."/>
            <person name="Meyerdierks A."/>
            <person name="Storesund J.E."/>
            <person name="Kallscheuer N."/>
            <person name="Luecker S."/>
            <person name="Lage O.M."/>
            <person name="Pohl T."/>
            <person name="Merkel B.J."/>
            <person name="Hornburger P."/>
            <person name="Mueller R.-W."/>
            <person name="Bruemmer F."/>
            <person name="Labrenz M."/>
            <person name="Spormann A.M."/>
            <person name="Op Den Camp H."/>
            <person name="Overmann J."/>
            <person name="Amann R."/>
            <person name="Jetten M.S.M."/>
            <person name="Mascher T."/>
            <person name="Medema M.H."/>
            <person name="Devos D.P."/>
            <person name="Kaster A.-K."/>
            <person name="Ovreas L."/>
            <person name="Rohde M."/>
            <person name="Galperin M.Y."/>
            <person name="Jogler C."/>
        </authorList>
    </citation>
    <scope>NUCLEOTIDE SEQUENCE [LARGE SCALE GENOMIC DNA]</scope>
    <source>
        <strain evidence="3 4">CA85</strain>
    </source>
</reference>
<feature type="compositionally biased region" description="Basic and acidic residues" evidence="1">
    <location>
        <begin position="777"/>
        <end position="794"/>
    </location>
</feature>
<keyword evidence="2" id="KW-0472">Membrane</keyword>
<keyword evidence="2" id="KW-0812">Transmembrane</keyword>
<dbReference type="Proteomes" id="UP000318053">
    <property type="component" value="Unassembled WGS sequence"/>
</dbReference>
<feature type="transmembrane region" description="Helical" evidence="2">
    <location>
        <begin position="234"/>
        <end position="251"/>
    </location>
</feature>
<feature type="transmembrane region" description="Helical" evidence="2">
    <location>
        <begin position="606"/>
        <end position="623"/>
    </location>
</feature>
<keyword evidence="2" id="KW-1133">Transmembrane helix</keyword>
<keyword evidence="4" id="KW-1185">Reference proteome</keyword>
<feature type="region of interest" description="Disordered" evidence="1">
    <location>
        <begin position="776"/>
        <end position="801"/>
    </location>
</feature>
<name>A0A5C5YJI5_9BACT</name>
<feature type="transmembrane region" description="Helical" evidence="2">
    <location>
        <begin position="145"/>
        <end position="164"/>
    </location>
</feature>
<evidence type="ECO:0000256" key="1">
    <source>
        <dbReference type="SAM" id="MobiDB-lite"/>
    </source>
</evidence>
<feature type="transmembrane region" description="Helical" evidence="2">
    <location>
        <begin position="26"/>
        <end position="44"/>
    </location>
</feature>
<feature type="region of interest" description="Disordered" evidence="1">
    <location>
        <begin position="259"/>
        <end position="287"/>
    </location>
</feature>
<feature type="transmembrane region" description="Helical" evidence="2">
    <location>
        <begin position="170"/>
        <end position="191"/>
    </location>
</feature>
<feature type="transmembrane region" description="Helical" evidence="2">
    <location>
        <begin position="929"/>
        <end position="950"/>
    </location>
</feature>
<dbReference type="AlphaFoldDB" id="A0A5C5YJI5"/>
<sequence length="966" mass="106833">MKVAKQTASPIERPGRESWAIPPSRVAPWIGPLLLLTLFAGVLSGRDRLAFRDVGYFYTPLYEYVAQQCQAQHWGAWGDAIWNESDQTGMPLAGETTTAVFYPLRMLVYAPAWSAETAMGVYVVLHLILASLTAYALARRLRCSPWSAAIAGVGYPLSGMVLFLATNPPFLVGAAWLPLLMAPWIDGRAAIRWMESSWGIRLPNRQTGIDWAKAICIPAIAMAMIILGGDPPTALHAMLVAVVIGAIRWAILCSRRSDPRPAPGPTGQCQLSLPRSGHHHDGNPTRQRGICSVLRGEQVILADASGYQDRFAVESRWHWPTGLAIIGQMSAIVVLASILAAPQIAASLAWSARSDRVQDPGAPEISKIHDQALAFSVPPWRWMELVVPNLYGSPWPINSRWDRILFDGGRTRPETALWTPSLYGGLLLPVLIVFGGIRWWKSPARCRRYAGWPLWVLFLLPAAAALGGYFPVYPWLHRFLPGYDSLRYPAKWLPFVALAITVAAARSMHVQIVMQRWRTRAVRPSAVPQGGVASQRSGSIAWVSGSVVAGLILLGIGVLVANLEGRLSDPFWGPFVPDVAVAQYTFSVACVFLVLLAIGILRDPRWWLICLAVDLVVAHHQLVPTVDRAAESRLLAVAHDDQPSRRWMRINSDGGFPAEWSEQSDPDRILTVEASLRLARFGRWHLEHGDAVVNNLVSIGSREMAEFWHFAKTIDRSASDLPANHWRGWCRLLGVEGLLRCRGGQVTTPQTRAQQAMPVVTRELFKTPRLEAFSDGALHEETTSRYSSDPRDGSLTESASGLSATSLSVRTKFEPLTPDRAGAWRELLLDYAYESRASPARIPPRIANQITRQAGDGAPRVILSRPVYQDGYWQAVLTPRDSGRASDEEHPVAGVTSSRLAEVFQVDFLSQGVLCPPGKWRIAFQYAPWWHRPMLTLASLGWGVVAWVLAARHREASREKLLRKTL</sequence>
<comment type="caution">
    <text evidence="3">The sequence shown here is derived from an EMBL/GenBank/DDBJ whole genome shotgun (WGS) entry which is preliminary data.</text>
</comment>
<evidence type="ECO:0000313" key="4">
    <source>
        <dbReference type="Proteomes" id="UP000318053"/>
    </source>
</evidence>
<dbReference type="OrthoDB" id="231679at2"/>
<accession>A0A5C5YJI5</accession>
<protein>
    <recommendedName>
        <fullName evidence="5">Bacterial membrane protein YfhO</fullName>
    </recommendedName>
</protein>
<evidence type="ECO:0000313" key="3">
    <source>
        <dbReference type="EMBL" id="TWT75040.1"/>
    </source>
</evidence>
<feature type="transmembrane region" description="Helical" evidence="2">
    <location>
        <begin position="540"/>
        <end position="561"/>
    </location>
</feature>
<gene>
    <name evidence="3" type="ORF">CA85_03280</name>
</gene>
<dbReference type="RefSeq" id="WP_146389537.1">
    <property type="nucleotide sequence ID" value="NZ_SJPK01000001.1"/>
</dbReference>
<feature type="transmembrane region" description="Helical" evidence="2">
    <location>
        <begin position="581"/>
        <end position="601"/>
    </location>
</feature>
<feature type="transmembrane region" description="Helical" evidence="2">
    <location>
        <begin position="422"/>
        <end position="440"/>
    </location>
</feature>
<proteinExistence type="predicted"/>
<feature type="transmembrane region" description="Helical" evidence="2">
    <location>
        <begin position="323"/>
        <end position="345"/>
    </location>
</feature>
<feature type="transmembrane region" description="Helical" evidence="2">
    <location>
        <begin position="492"/>
        <end position="514"/>
    </location>
</feature>
<evidence type="ECO:0000256" key="2">
    <source>
        <dbReference type="SAM" id="Phobius"/>
    </source>
</evidence>
<feature type="transmembrane region" description="Helical" evidence="2">
    <location>
        <begin position="119"/>
        <end position="138"/>
    </location>
</feature>
<dbReference type="EMBL" id="SJPK01000001">
    <property type="protein sequence ID" value="TWT75040.1"/>
    <property type="molecule type" value="Genomic_DNA"/>
</dbReference>
<organism evidence="3 4">
    <name type="scientific">Allorhodopirellula solitaria</name>
    <dbReference type="NCBI Taxonomy" id="2527987"/>
    <lineage>
        <taxon>Bacteria</taxon>
        <taxon>Pseudomonadati</taxon>
        <taxon>Planctomycetota</taxon>
        <taxon>Planctomycetia</taxon>
        <taxon>Pirellulales</taxon>
        <taxon>Pirellulaceae</taxon>
        <taxon>Allorhodopirellula</taxon>
    </lineage>
</organism>
<feature type="transmembrane region" description="Helical" evidence="2">
    <location>
        <begin position="452"/>
        <end position="472"/>
    </location>
</feature>
<feature type="transmembrane region" description="Helical" evidence="2">
    <location>
        <begin position="211"/>
        <end position="228"/>
    </location>
</feature>
<evidence type="ECO:0008006" key="5">
    <source>
        <dbReference type="Google" id="ProtNLM"/>
    </source>
</evidence>